<evidence type="ECO:0000313" key="1">
    <source>
        <dbReference type="EMBL" id="AUB39705.1"/>
    </source>
</evidence>
<accession>A0A2K8SY78</accession>
<sequence length="86" mass="9775">MKKIKLLDTIATLKPIPIERLQLLEADYTSIESLPSGQVGTIVEVYEQEEEYHYLVEFADTQGCEYAMATLRADEILVLHYDLAIA</sequence>
<dbReference type="RefSeq" id="WP_100900641.1">
    <property type="nucleotide sequence ID" value="NZ_CAWNNC010000001.1"/>
</dbReference>
<keyword evidence="2" id="KW-1185">Reference proteome</keyword>
<dbReference type="OrthoDB" id="488825at2"/>
<dbReference type="Proteomes" id="UP000232003">
    <property type="component" value="Chromosome"/>
</dbReference>
<dbReference type="InterPro" id="IPR032568">
    <property type="entry name" value="DUF4926"/>
</dbReference>
<evidence type="ECO:0000313" key="2">
    <source>
        <dbReference type="Proteomes" id="UP000232003"/>
    </source>
</evidence>
<reference evidence="1 2" key="1">
    <citation type="submission" date="2017-11" db="EMBL/GenBank/DDBJ databases">
        <title>Complete genome of a free-living desiccation-tolerant cyanobacterium and its photosynthetic adaptation to extreme terrestrial habitat.</title>
        <authorList>
            <person name="Shang J."/>
        </authorList>
    </citation>
    <scope>NUCLEOTIDE SEQUENCE [LARGE SCALE GENOMIC DNA]</scope>
    <source>
        <strain evidence="1 2">CCNUN1</strain>
    </source>
</reference>
<dbReference type="AlphaFoldDB" id="A0A2K8SY78"/>
<dbReference type="KEGG" id="nfl:COO91_05703"/>
<protein>
    <recommendedName>
        <fullName evidence="3">DUF4926 domain-containing protein</fullName>
    </recommendedName>
</protein>
<proteinExistence type="predicted"/>
<organism evidence="1 2">
    <name type="scientific">Nostoc flagelliforme CCNUN1</name>
    <dbReference type="NCBI Taxonomy" id="2038116"/>
    <lineage>
        <taxon>Bacteria</taxon>
        <taxon>Bacillati</taxon>
        <taxon>Cyanobacteriota</taxon>
        <taxon>Cyanophyceae</taxon>
        <taxon>Nostocales</taxon>
        <taxon>Nostocaceae</taxon>
        <taxon>Nostoc</taxon>
    </lineage>
</organism>
<gene>
    <name evidence="1" type="ORF">COO91_05703</name>
</gene>
<dbReference type="EMBL" id="CP024785">
    <property type="protein sequence ID" value="AUB39705.1"/>
    <property type="molecule type" value="Genomic_DNA"/>
</dbReference>
<name>A0A2K8SY78_9NOSO</name>
<dbReference type="Pfam" id="PF16277">
    <property type="entry name" value="DUF4926"/>
    <property type="match status" value="1"/>
</dbReference>
<evidence type="ECO:0008006" key="3">
    <source>
        <dbReference type="Google" id="ProtNLM"/>
    </source>
</evidence>